<dbReference type="EMBL" id="NOZP01000042">
    <property type="protein sequence ID" value="OYD16653.1"/>
    <property type="molecule type" value="Genomic_DNA"/>
</dbReference>
<dbReference type="InterPro" id="IPR023267">
    <property type="entry name" value="RCMT"/>
</dbReference>
<organism evidence="8 9">
    <name type="scientific">candidate division WOR-3 bacterium JGI_Cruoil_03_51_56</name>
    <dbReference type="NCBI Taxonomy" id="1973747"/>
    <lineage>
        <taxon>Bacteria</taxon>
        <taxon>Bacteria division WOR-3</taxon>
    </lineage>
</organism>
<dbReference type="NCBIfam" id="TIGR00446">
    <property type="entry name" value="nop2p"/>
    <property type="match status" value="1"/>
</dbReference>
<comment type="similarity">
    <text evidence="6">Belongs to the class I-like SAM-binding methyltransferase superfamily. RsmB/NOP family.</text>
</comment>
<evidence type="ECO:0000313" key="9">
    <source>
        <dbReference type="Proteomes" id="UP000215559"/>
    </source>
</evidence>
<dbReference type="PANTHER" id="PTHR22807">
    <property type="entry name" value="NOP2 YEAST -RELATED NOL1/NOP2/FMU SUN DOMAIN-CONTAINING"/>
    <property type="match status" value="1"/>
</dbReference>
<dbReference type="InterPro" id="IPR031341">
    <property type="entry name" value="Methyltr_RsmF_N"/>
</dbReference>
<keyword evidence="2 6" id="KW-0489">Methyltransferase</keyword>
<feature type="binding site" evidence="6">
    <location>
        <begin position="126"/>
        <end position="132"/>
    </location>
    <ligand>
        <name>S-adenosyl-L-methionine</name>
        <dbReference type="ChEBI" id="CHEBI:59789"/>
    </ligand>
</feature>
<feature type="binding site" evidence="6">
    <location>
        <position position="195"/>
    </location>
    <ligand>
        <name>S-adenosyl-L-methionine</name>
        <dbReference type="ChEBI" id="CHEBI:59789"/>
    </ligand>
</feature>
<protein>
    <recommendedName>
        <fullName evidence="7">SAM-dependent MTase RsmB/NOP-type domain-containing protein</fullName>
    </recommendedName>
</protein>
<name>A0A235BW95_UNCW3</name>
<keyword evidence="4 6" id="KW-0949">S-adenosyl-L-methionine</keyword>
<dbReference type="PRINTS" id="PR02008">
    <property type="entry name" value="RCMTFAMILY"/>
</dbReference>
<dbReference type="Pfam" id="PF01189">
    <property type="entry name" value="Methyltr_RsmB-F"/>
    <property type="match status" value="1"/>
</dbReference>
<evidence type="ECO:0000256" key="2">
    <source>
        <dbReference type="ARBA" id="ARBA00022603"/>
    </source>
</evidence>
<evidence type="ECO:0000256" key="5">
    <source>
        <dbReference type="ARBA" id="ARBA00022884"/>
    </source>
</evidence>
<dbReference type="InterPro" id="IPR001678">
    <property type="entry name" value="MeTrfase_RsmB-F_NOP2_dom"/>
</dbReference>
<evidence type="ECO:0000313" key="8">
    <source>
        <dbReference type="EMBL" id="OYD16653.1"/>
    </source>
</evidence>
<dbReference type="Pfam" id="PF17125">
    <property type="entry name" value="Methyltr_RsmF_N"/>
    <property type="match status" value="1"/>
</dbReference>
<dbReference type="Gene3D" id="3.40.50.150">
    <property type="entry name" value="Vaccinia Virus protein VP39"/>
    <property type="match status" value="1"/>
</dbReference>
<keyword evidence="3 6" id="KW-0808">Transferase</keyword>
<evidence type="ECO:0000256" key="3">
    <source>
        <dbReference type="ARBA" id="ARBA00022679"/>
    </source>
</evidence>
<feature type="binding site" evidence="6">
    <location>
        <position position="177"/>
    </location>
    <ligand>
        <name>S-adenosyl-L-methionine</name>
        <dbReference type="ChEBI" id="CHEBI:59789"/>
    </ligand>
</feature>
<reference evidence="8 9" key="1">
    <citation type="submission" date="2017-07" db="EMBL/GenBank/DDBJ databases">
        <title>Recovery of genomes from metagenomes via a dereplication, aggregation, and scoring strategy.</title>
        <authorList>
            <person name="Sieber C.M."/>
            <person name="Probst A.J."/>
            <person name="Sharrar A."/>
            <person name="Thomas B.C."/>
            <person name="Hess M."/>
            <person name="Tringe S.G."/>
            <person name="Banfield J.F."/>
        </authorList>
    </citation>
    <scope>NUCLEOTIDE SEQUENCE [LARGE SCALE GENOMIC DNA]</scope>
    <source>
        <strain evidence="8">JGI_Cruoil_03_51_56</strain>
    </source>
</reference>
<dbReference type="PROSITE" id="PS51686">
    <property type="entry name" value="SAM_MT_RSMB_NOP"/>
    <property type="match status" value="1"/>
</dbReference>
<dbReference type="InterPro" id="IPR049560">
    <property type="entry name" value="MeTrfase_RsmB-F_NOP2_cat"/>
</dbReference>
<dbReference type="InterPro" id="IPR029063">
    <property type="entry name" value="SAM-dependent_MTases_sf"/>
</dbReference>
<accession>A0A235BW95</accession>
<keyword evidence="1" id="KW-0963">Cytoplasm</keyword>
<dbReference type="GO" id="GO:0006396">
    <property type="term" value="P:RNA processing"/>
    <property type="evidence" value="ECO:0007669"/>
    <property type="project" value="InterPro"/>
</dbReference>
<evidence type="ECO:0000256" key="4">
    <source>
        <dbReference type="ARBA" id="ARBA00022691"/>
    </source>
</evidence>
<proteinExistence type="inferred from homology"/>
<dbReference type="GO" id="GO:0008757">
    <property type="term" value="F:S-adenosylmethionine-dependent methyltransferase activity"/>
    <property type="evidence" value="ECO:0007669"/>
    <property type="project" value="InterPro"/>
</dbReference>
<feature type="domain" description="SAM-dependent MTase RsmB/NOP-type" evidence="7">
    <location>
        <begin position="38"/>
        <end position="321"/>
    </location>
</feature>
<dbReference type="AlphaFoldDB" id="A0A235BW95"/>
<evidence type="ECO:0000256" key="6">
    <source>
        <dbReference type="PROSITE-ProRule" id="PRU01023"/>
    </source>
</evidence>
<dbReference type="InterPro" id="IPR011023">
    <property type="entry name" value="Nop2p"/>
</dbReference>
<gene>
    <name evidence="8" type="ORF">CH330_02300</name>
</gene>
<evidence type="ECO:0000259" key="7">
    <source>
        <dbReference type="PROSITE" id="PS51686"/>
    </source>
</evidence>
<dbReference type="GO" id="GO:0008173">
    <property type="term" value="F:RNA methyltransferase activity"/>
    <property type="evidence" value="ECO:0007669"/>
    <property type="project" value="InterPro"/>
</dbReference>
<sequence length="326" mass="35974">MAQAGAVLPRVDLAQYLQDFPEEFVERYSRLIPDFADFLKVTGTASRKTIRVNTLKATKQEVVDWLGDLGPEALPWWDLAFGIRDVEGIGKRLGHFLGLFYIQDAASMIPPLVLDPKPEETVLDLAAAPGSKTTQISAMMQNTGLLIANDSSSRRVRGLVGNVDRAGCLNVAVCRMDGNRIGRLLENSCDRVLVDAPCTCEGTIRKSHQVLNRWSVSAIQRFSRLQNGLIVSGFRALRPGGLMVYSTCTIAPEENEGVVTYLLSKFPNAFVLPIELPGFVMRPALDTWKGESFPEPVRHCRRILPQDNDTEGFFLALIRKGDAEAG</sequence>
<keyword evidence="5 6" id="KW-0694">RNA-binding</keyword>
<evidence type="ECO:0000256" key="1">
    <source>
        <dbReference type="ARBA" id="ARBA00022490"/>
    </source>
</evidence>
<dbReference type="GO" id="GO:0001510">
    <property type="term" value="P:RNA methylation"/>
    <property type="evidence" value="ECO:0007669"/>
    <property type="project" value="InterPro"/>
</dbReference>
<dbReference type="Gene3D" id="3.30.70.1170">
    <property type="entry name" value="Sun protein, domain 3"/>
    <property type="match status" value="1"/>
</dbReference>
<comment type="caution">
    <text evidence="8">The sequence shown here is derived from an EMBL/GenBank/DDBJ whole genome shotgun (WGS) entry which is preliminary data.</text>
</comment>
<dbReference type="PANTHER" id="PTHR22807:SF30">
    <property type="entry name" value="28S RRNA (CYTOSINE(4447)-C(5))-METHYLTRANSFERASE-RELATED"/>
    <property type="match status" value="1"/>
</dbReference>
<feature type="binding site" evidence="6">
    <location>
        <position position="150"/>
    </location>
    <ligand>
        <name>S-adenosyl-L-methionine</name>
        <dbReference type="ChEBI" id="CHEBI:59789"/>
    </ligand>
</feature>
<dbReference type="Proteomes" id="UP000215559">
    <property type="component" value="Unassembled WGS sequence"/>
</dbReference>
<feature type="active site" description="Nucleophile" evidence="6">
    <location>
        <position position="248"/>
    </location>
</feature>
<dbReference type="GO" id="GO:0003723">
    <property type="term" value="F:RNA binding"/>
    <property type="evidence" value="ECO:0007669"/>
    <property type="project" value="UniProtKB-UniRule"/>
</dbReference>
<dbReference type="SUPFAM" id="SSF53335">
    <property type="entry name" value="S-adenosyl-L-methionine-dependent methyltransferases"/>
    <property type="match status" value="1"/>
</dbReference>